<feature type="compositionally biased region" description="Basic and acidic residues" evidence="1">
    <location>
        <begin position="79"/>
        <end position="97"/>
    </location>
</feature>
<evidence type="ECO:0000313" key="2">
    <source>
        <dbReference type="EMBL" id="KAK3395430.1"/>
    </source>
</evidence>
<feature type="region of interest" description="Disordered" evidence="1">
    <location>
        <begin position="449"/>
        <end position="474"/>
    </location>
</feature>
<evidence type="ECO:0000313" key="3">
    <source>
        <dbReference type="Proteomes" id="UP001281003"/>
    </source>
</evidence>
<proteinExistence type="predicted"/>
<gene>
    <name evidence="2" type="ORF">B0T20DRAFT_34713</name>
</gene>
<dbReference type="EMBL" id="JAUTDP010000010">
    <property type="protein sequence ID" value="KAK3395430.1"/>
    <property type="molecule type" value="Genomic_DNA"/>
</dbReference>
<feature type="region of interest" description="Disordered" evidence="1">
    <location>
        <begin position="396"/>
        <end position="431"/>
    </location>
</feature>
<dbReference type="AlphaFoldDB" id="A0AAE0P9A6"/>
<feature type="compositionally biased region" description="Polar residues" evidence="1">
    <location>
        <begin position="229"/>
        <end position="242"/>
    </location>
</feature>
<feature type="compositionally biased region" description="Polar residues" evidence="1">
    <location>
        <begin position="194"/>
        <end position="205"/>
    </location>
</feature>
<keyword evidence="3" id="KW-1185">Reference proteome</keyword>
<feature type="region of interest" description="Disordered" evidence="1">
    <location>
        <begin position="797"/>
        <end position="847"/>
    </location>
</feature>
<reference evidence="2" key="1">
    <citation type="journal article" date="2023" name="Mol. Phylogenet. Evol.">
        <title>Genome-scale phylogeny and comparative genomics of the fungal order Sordariales.</title>
        <authorList>
            <person name="Hensen N."/>
            <person name="Bonometti L."/>
            <person name="Westerberg I."/>
            <person name="Brannstrom I.O."/>
            <person name="Guillou S."/>
            <person name="Cros-Aarteil S."/>
            <person name="Calhoun S."/>
            <person name="Haridas S."/>
            <person name="Kuo A."/>
            <person name="Mondo S."/>
            <person name="Pangilinan J."/>
            <person name="Riley R."/>
            <person name="LaButti K."/>
            <person name="Andreopoulos B."/>
            <person name="Lipzen A."/>
            <person name="Chen C."/>
            <person name="Yan M."/>
            <person name="Daum C."/>
            <person name="Ng V."/>
            <person name="Clum A."/>
            <person name="Steindorff A."/>
            <person name="Ohm R.A."/>
            <person name="Martin F."/>
            <person name="Silar P."/>
            <person name="Natvig D.O."/>
            <person name="Lalanne C."/>
            <person name="Gautier V."/>
            <person name="Ament-Velasquez S.L."/>
            <person name="Kruys A."/>
            <person name="Hutchinson M.I."/>
            <person name="Powell A.J."/>
            <person name="Barry K."/>
            <person name="Miller A.N."/>
            <person name="Grigoriev I.V."/>
            <person name="Debuchy R."/>
            <person name="Gladieux P."/>
            <person name="Hiltunen Thoren M."/>
            <person name="Johannesson H."/>
        </authorList>
    </citation>
    <scope>NUCLEOTIDE SEQUENCE</scope>
    <source>
        <strain evidence="2">FGSC 1904</strain>
    </source>
</reference>
<feature type="compositionally biased region" description="Polar residues" evidence="1">
    <location>
        <begin position="110"/>
        <end position="119"/>
    </location>
</feature>
<sequence length="847" mass="94357">MEQWDPPNESSVISPIRADGSEFWTALSPPRHARSPSRFTTFSDANGLIYLDSLPQQPIMKGPSPKRKDPLADMLPSDWEQREKREKPEPEPVKETPQEPEPENQPPVIAQTQNQTPVSGNHLAVDMPWNSLSSRTKRTKIRQSQAKSKTKPANKYAASTSPAEHDTSTGSKSPTDGSALRRSPRISKLIAHQKLQTTTPPYSQSEVKKDSQVSKTGLVPPIPRKRKTQSQQSEMLETTSSDTHNKKTTELPVKPSKIQRIEQVCPVQANAAIEDNDASRPDVTNKKSQSPTEPNEGDCPHESRTQNDQQARNKLQTPNETEESVLFHHESVEKSKPASVQHPGVQGETPNSTHKRPQKTELQPIYRDQAIQAFASQTTSQDAFPAKTAVNIMRGTEQKQRPSPNQAPLVSEVAKQHPKPFSQDSVSLPPPKTIVPSHVAQAWEKLAQRGSQHQSLNLKPSQEAVPQVHPVHHGEDRHGVAHERSSSPLFMDQDPEYVDDPLHGEGPWPPRNVFRNGLGAFHHHNTASTLRKDQSHDPSPVLGFSQNSNLAYSVPHTSHHVNEIRGTPIQQPQSQGVASASSGRSRDTSPEEVWRRQTADDSTFAIVHKIGMMLHRALKPREEVVDDIVKDYVGNSMLLLEQMSICHQAEKRTTINNNKAATEALHSLFNTAYRDARDIEERLHSFDIPQTLTSARKPAFSQKMQMLNQLCDERLKTHIDQAPRPTTDSQAKAPKKGDLVELFKSELYEQIGHSDASSSKLQMIDAEADMFIERLRNDEICFPRKQSDSEHVGDMAKTNLPAMEHAPGLPVASKEKKPAPVGEVLAGNSQEPIEISSHYDSDSDYVD</sequence>
<protein>
    <submittedName>
        <fullName evidence="2">Uncharacterized protein</fullName>
    </submittedName>
</protein>
<feature type="region of interest" description="Disordered" evidence="1">
    <location>
        <begin position="54"/>
        <end position="360"/>
    </location>
</feature>
<reference evidence="2" key="2">
    <citation type="submission" date="2023-07" db="EMBL/GenBank/DDBJ databases">
        <authorList>
            <consortium name="Lawrence Berkeley National Laboratory"/>
            <person name="Haridas S."/>
            <person name="Hensen N."/>
            <person name="Bonometti L."/>
            <person name="Westerberg I."/>
            <person name="Brannstrom I.O."/>
            <person name="Guillou S."/>
            <person name="Cros-Aarteil S."/>
            <person name="Calhoun S."/>
            <person name="Kuo A."/>
            <person name="Mondo S."/>
            <person name="Pangilinan J."/>
            <person name="Riley R."/>
            <person name="LaButti K."/>
            <person name="Andreopoulos B."/>
            <person name="Lipzen A."/>
            <person name="Chen C."/>
            <person name="Yanf M."/>
            <person name="Daum C."/>
            <person name="Ng V."/>
            <person name="Clum A."/>
            <person name="Steindorff A."/>
            <person name="Ohm R."/>
            <person name="Martin F."/>
            <person name="Silar P."/>
            <person name="Natvig D."/>
            <person name="Lalanne C."/>
            <person name="Gautier V."/>
            <person name="Ament-velasquez S.L."/>
            <person name="Kruys A."/>
            <person name="Hutchinson M.I."/>
            <person name="Powell A.J."/>
            <person name="Barry K."/>
            <person name="Miller A.N."/>
            <person name="Grigoriev I.V."/>
            <person name="Debuchy R."/>
            <person name="Gladieux P."/>
            <person name="Thoren M.H."/>
            <person name="Johannesson H."/>
        </authorList>
    </citation>
    <scope>NUCLEOTIDE SEQUENCE</scope>
    <source>
        <strain evidence="2">FGSC 1904</strain>
    </source>
</reference>
<feature type="compositionally biased region" description="Polar residues" evidence="1">
    <location>
        <begin position="157"/>
        <end position="176"/>
    </location>
</feature>
<feature type="region of interest" description="Disordered" evidence="1">
    <location>
        <begin position="566"/>
        <end position="597"/>
    </location>
</feature>
<dbReference type="Proteomes" id="UP001281003">
    <property type="component" value="Unassembled WGS sequence"/>
</dbReference>
<name>A0AAE0P9A6_SORBR</name>
<evidence type="ECO:0000256" key="1">
    <source>
        <dbReference type="SAM" id="MobiDB-lite"/>
    </source>
</evidence>
<organism evidence="2 3">
    <name type="scientific">Sordaria brevicollis</name>
    <dbReference type="NCBI Taxonomy" id="83679"/>
    <lineage>
        <taxon>Eukaryota</taxon>
        <taxon>Fungi</taxon>
        <taxon>Dikarya</taxon>
        <taxon>Ascomycota</taxon>
        <taxon>Pezizomycotina</taxon>
        <taxon>Sordariomycetes</taxon>
        <taxon>Sordariomycetidae</taxon>
        <taxon>Sordariales</taxon>
        <taxon>Sordariaceae</taxon>
        <taxon>Sordaria</taxon>
    </lineage>
</organism>
<feature type="compositionally biased region" description="Basic and acidic residues" evidence="1">
    <location>
        <begin position="325"/>
        <end position="336"/>
    </location>
</feature>
<feature type="compositionally biased region" description="Basic and acidic residues" evidence="1">
    <location>
        <begin position="584"/>
        <end position="597"/>
    </location>
</feature>
<feature type="compositionally biased region" description="Polar residues" evidence="1">
    <location>
        <begin position="306"/>
        <end position="319"/>
    </location>
</feature>
<comment type="caution">
    <text evidence="2">The sequence shown here is derived from an EMBL/GenBank/DDBJ whole genome shotgun (WGS) entry which is preliminary data.</text>
</comment>
<feature type="compositionally biased region" description="Polar residues" evidence="1">
    <location>
        <begin position="568"/>
        <end position="583"/>
    </location>
</feature>
<accession>A0AAE0P9A6</accession>
<feature type="compositionally biased region" description="Polar residues" evidence="1">
    <location>
        <begin position="449"/>
        <end position="460"/>
    </location>
</feature>